<feature type="region of interest" description="Disordered" evidence="6">
    <location>
        <begin position="180"/>
        <end position="205"/>
    </location>
</feature>
<evidence type="ECO:0000256" key="6">
    <source>
        <dbReference type="SAM" id="MobiDB-lite"/>
    </source>
</evidence>
<accession>A0A9N8DWN8</accession>
<feature type="transmembrane region" description="Helical" evidence="7">
    <location>
        <begin position="155"/>
        <end position="176"/>
    </location>
</feature>
<keyword evidence="4" id="KW-0677">Repeat</keyword>
<keyword evidence="7" id="KW-1133">Transmembrane helix</keyword>
<keyword evidence="3" id="KW-0732">Signal</keyword>
<evidence type="ECO:0000256" key="5">
    <source>
        <dbReference type="ARBA" id="ARBA00023136"/>
    </source>
</evidence>
<dbReference type="EMBL" id="CAICTM010000416">
    <property type="protein sequence ID" value="CAB9510052.1"/>
    <property type="molecule type" value="Genomic_DNA"/>
</dbReference>
<dbReference type="FunFam" id="3.80.10.10:FF:000095">
    <property type="entry name" value="LRR receptor-like serine/threonine-protein kinase GSO1"/>
    <property type="match status" value="1"/>
</dbReference>
<organism evidence="8 9">
    <name type="scientific">Seminavis robusta</name>
    <dbReference type="NCBI Taxonomy" id="568900"/>
    <lineage>
        <taxon>Eukaryota</taxon>
        <taxon>Sar</taxon>
        <taxon>Stramenopiles</taxon>
        <taxon>Ochrophyta</taxon>
        <taxon>Bacillariophyta</taxon>
        <taxon>Bacillariophyceae</taxon>
        <taxon>Bacillariophycidae</taxon>
        <taxon>Naviculales</taxon>
        <taxon>Naviculaceae</taxon>
        <taxon>Seminavis</taxon>
    </lineage>
</organism>
<dbReference type="Gene3D" id="3.80.10.10">
    <property type="entry name" value="Ribonuclease Inhibitor"/>
    <property type="match status" value="1"/>
</dbReference>
<feature type="compositionally biased region" description="Polar residues" evidence="6">
    <location>
        <begin position="184"/>
        <end position="205"/>
    </location>
</feature>
<evidence type="ECO:0000256" key="3">
    <source>
        <dbReference type="ARBA" id="ARBA00022729"/>
    </source>
</evidence>
<keyword evidence="7" id="KW-0812">Transmembrane</keyword>
<protein>
    <submittedName>
        <fullName evidence="8">Leucine Rich Repeat</fullName>
    </submittedName>
</protein>
<proteinExistence type="predicted"/>
<gene>
    <name evidence="8" type="ORF">SEMRO_417_G138810.1</name>
</gene>
<dbReference type="InterPro" id="IPR032675">
    <property type="entry name" value="LRR_dom_sf"/>
</dbReference>
<evidence type="ECO:0000313" key="9">
    <source>
        <dbReference type="Proteomes" id="UP001153069"/>
    </source>
</evidence>
<dbReference type="InterPro" id="IPR051716">
    <property type="entry name" value="Plant_RL_S/T_kinase"/>
</dbReference>
<evidence type="ECO:0000256" key="7">
    <source>
        <dbReference type="SAM" id="Phobius"/>
    </source>
</evidence>
<comment type="caution">
    <text evidence="8">The sequence shown here is derived from an EMBL/GenBank/DDBJ whole genome shotgun (WGS) entry which is preliminary data.</text>
</comment>
<dbReference type="SUPFAM" id="SSF52058">
    <property type="entry name" value="L domain-like"/>
    <property type="match status" value="1"/>
</dbReference>
<evidence type="ECO:0000313" key="8">
    <source>
        <dbReference type="EMBL" id="CAB9510052.1"/>
    </source>
</evidence>
<dbReference type="OrthoDB" id="38453at2759"/>
<dbReference type="InterPro" id="IPR001611">
    <property type="entry name" value="Leu-rich_rpt"/>
</dbReference>
<sequence length="679" mass="73741">MAGSKPNEQDLLLRIASERASGLSGAEGGIQHVHNTSASCQTTISSAPVNKALDLEACGSDDHDDEILKVVQMRLQQHRAENRQKSLGLLAVDGNRIPEQGSTTRDPLPGSDNPAGLAVANMVEHTDIPTALPHTAVNDTDTSRMRREQTKQFKTTILLGVLFVIVCIVVVVAILVPSDDHQSTDANPTIPLKSSSNSTQAPTQAPTSLEDSIFSLLPNETVARILKDRDSPQSMAFDWLMEDGELPSYSNEQIMQKFALVALFHATAGERWYDNTNWLKHNVSECEWYSNPDFAQMGNWRRLLGEGFLRDFFPPTEPAPTMCNEDGIYEHLWLDHNNLGGTLPEEFYLMTSLKTFSAGGNHLEGSISTRVGQLSKLEGFGVTDVTNVGVIPSELGLLSRLRLLSLNENDHTGSIPSELWLLTNLDSMLVFNSPRLKFSIPTEIGNFKRLRWLAASNFGISGTIPSEIGTATSLELLSCGENKLTGTLPSEIAQLTKLHVLALWENNLRGTIPTGLERMTDMFVLDMSGNQLTGTVHTELGLLTGLSVNFNFEGNHLTGTIPSELGLLSLAIELELSNNLLLGKIPSEFGQLSSMGRLAFANNSLLSGTVPHELSALQEVLHTIYLEGNPELSGTIPQGVCDMNGTCVGTAYDPCEGPYGLYFECTGFLCGCGCPCLDG</sequence>
<reference evidence="8" key="1">
    <citation type="submission" date="2020-06" db="EMBL/GenBank/DDBJ databases">
        <authorList>
            <consortium name="Plant Systems Biology data submission"/>
        </authorList>
    </citation>
    <scope>NUCLEOTIDE SEQUENCE</scope>
    <source>
        <strain evidence="8">D6</strain>
    </source>
</reference>
<comment type="subcellular location">
    <subcellularLocation>
        <location evidence="1">Membrane</location>
        <topology evidence="1">Single-pass membrane protein</topology>
    </subcellularLocation>
</comment>
<dbReference type="Proteomes" id="UP001153069">
    <property type="component" value="Unassembled WGS sequence"/>
</dbReference>
<keyword evidence="9" id="KW-1185">Reference proteome</keyword>
<dbReference type="GO" id="GO:0016020">
    <property type="term" value="C:membrane"/>
    <property type="evidence" value="ECO:0007669"/>
    <property type="project" value="UniProtKB-SubCell"/>
</dbReference>
<keyword evidence="5 7" id="KW-0472">Membrane</keyword>
<dbReference type="PANTHER" id="PTHR48053">
    <property type="entry name" value="LEUCINE RICH REPEAT FAMILY PROTEIN, EXPRESSED"/>
    <property type="match status" value="1"/>
</dbReference>
<keyword evidence="2" id="KW-0433">Leucine-rich repeat</keyword>
<dbReference type="PANTHER" id="PTHR48053:SF113">
    <property type="entry name" value="PROTEIN KINASE DOMAIN-CONTAINING PROTEIN"/>
    <property type="match status" value="1"/>
</dbReference>
<evidence type="ECO:0000256" key="2">
    <source>
        <dbReference type="ARBA" id="ARBA00022614"/>
    </source>
</evidence>
<evidence type="ECO:0000256" key="1">
    <source>
        <dbReference type="ARBA" id="ARBA00004167"/>
    </source>
</evidence>
<dbReference type="AlphaFoldDB" id="A0A9N8DWN8"/>
<evidence type="ECO:0000256" key="4">
    <source>
        <dbReference type="ARBA" id="ARBA00022737"/>
    </source>
</evidence>
<name>A0A9N8DWN8_9STRA</name>
<dbReference type="Pfam" id="PF00560">
    <property type="entry name" value="LRR_1"/>
    <property type="match status" value="2"/>
</dbReference>